<dbReference type="AlphaFoldDB" id="A0A811K207"/>
<protein>
    <submittedName>
        <fullName evidence="1">Uncharacterized protein</fullName>
    </submittedName>
</protein>
<gene>
    <name evidence="1" type="ORF">BOKJ2_LOCUS2690</name>
</gene>
<name>A0A811K207_9BILA</name>
<sequence>MEGSPNGLKAPFKDTKKLTQITYHVFNEKFAPIALHRVLPDLITIKGSDLITLISGKEGLNADDLLFFEYYNVSAAKIEDIDENMLVMGGSEVFLVYDYTGLILSRHEEFTELPVELQIYSLPALLKESPQCQIVLEKLTDGIDLSELEMKEMSKLLAQKLQNYVFTRPAKRTERSAWLRHLFAPYPKFDLRQILQRTGPHPHKFDAFLFNTFFNAKTKRRRMFKKFAETGDCI</sequence>
<organism evidence="1 2">
    <name type="scientific">Bursaphelenchus okinawaensis</name>
    <dbReference type="NCBI Taxonomy" id="465554"/>
    <lineage>
        <taxon>Eukaryota</taxon>
        <taxon>Metazoa</taxon>
        <taxon>Ecdysozoa</taxon>
        <taxon>Nematoda</taxon>
        <taxon>Chromadorea</taxon>
        <taxon>Rhabditida</taxon>
        <taxon>Tylenchina</taxon>
        <taxon>Tylenchomorpha</taxon>
        <taxon>Aphelenchoidea</taxon>
        <taxon>Aphelenchoididae</taxon>
        <taxon>Bursaphelenchus</taxon>
    </lineage>
</organism>
<evidence type="ECO:0000313" key="2">
    <source>
        <dbReference type="Proteomes" id="UP000614601"/>
    </source>
</evidence>
<evidence type="ECO:0000313" key="1">
    <source>
        <dbReference type="EMBL" id="CAD5209458.1"/>
    </source>
</evidence>
<comment type="caution">
    <text evidence="1">The sequence shown here is derived from an EMBL/GenBank/DDBJ whole genome shotgun (WGS) entry which is preliminary data.</text>
</comment>
<dbReference type="Proteomes" id="UP000614601">
    <property type="component" value="Unassembled WGS sequence"/>
</dbReference>
<accession>A0A811K207</accession>
<reference evidence="1" key="1">
    <citation type="submission" date="2020-09" db="EMBL/GenBank/DDBJ databases">
        <authorList>
            <person name="Kikuchi T."/>
        </authorList>
    </citation>
    <scope>NUCLEOTIDE SEQUENCE</scope>
    <source>
        <strain evidence="1">SH1</strain>
    </source>
</reference>
<keyword evidence="2" id="KW-1185">Reference proteome</keyword>
<proteinExistence type="predicted"/>
<dbReference type="EMBL" id="CAJFCW020000002">
    <property type="protein sequence ID" value="CAG9089365.1"/>
    <property type="molecule type" value="Genomic_DNA"/>
</dbReference>
<dbReference type="OrthoDB" id="10355254at2759"/>
<dbReference type="Proteomes" id="UP000783686">
    <property type="component" value="Unassembled WGS sequence"/>
</dbReference>
<dbReference type="EMBL" id="CAJFDH010000002">
    <property type="protein sequence ID" value="CAD5209458.1"/>
    <property type="molecule type" value="Genomic_DNA"/>
</dbReference>